<keyword evidence="3" id="KW-1185">Reference proteome</keyword>
<dbReference type="AlphaFoldDB" id="A0A839EA98"/>
<feature type="region of interest" description="Disordered" evidence="1">
    <location>
        <begin position="92"/>
        <end position="113"/>
    </location>
</feature>
<name>A0A839EA98_9MICO</name>
<evidence type="ECO:0000313" key="2">
    <source>
        <dbReference type="EMBL" id="MBA8848166.1"/>
    </source>
</evidence>
<gene>
    <name evidence="2" type="ORF">FHX53_001765</name>
</gene>
<evidence type="ECO:0000313" key="3">
    <source>
        <dbReference type="Proteomes" id="UP000585905"/>
    </source>
</evidence>
<protein>
    <submittedName>
        <fullName evidence="2">Uncharacterized protein</fullName>
    </submittedName>
</protein>
<dbReference type="Proteomes" id="UP000585905">
    <property type="component" value="Unassembled WGS sequence"/>
</dbReference>
<reference evidence="2 3" key="1">
    <citation type="submission" date="2020-07" db="EMBL/GenBank/DDBJ databases">
        <title>Sequencing the genomes of 1000 actinobacteria strains.</title>
        <authorList>
            <person name="Klenk H.-P."/>
        </authorList>
    </citation>
    <scope>NUCLEOTIDE SEQUENCE [LARGE SCALE GENOMIC DNA]</scope>
    <source>
        <strain evidence="2 3">DSM 19663</strain>
    </source>
</reference>
<sequence length="113" mass="12524">MSGDVVDGHRRPGQKELLGLASGVVDGAADVIPEGGDQLPLVEEDRSRTGEQKRRFELCEFSSLPVDVESDGRRREPARGRRLPDRAWTFDHYGADRGQLPGDDIISNARQVR</sequence>
<evidence type="ECO:0000256" key="1">
    <source>
        <dbReference type="SAM" id="MobiDB-lite"/>
    </source>
</evidence>
<organism evidence="2 3">
    <name type="scientific">Microcella alkalica</name>
    <dbReference type="NCBI Taxonomy" id="355930"/>
    <lineage>
        <taxon>Bacteria</taxon>
        <taxon>Bacillati</taxon>
        <taxon>Actinomycetota</taxon>
        <taxon>Actinomycetes</taxon>
        <taxon>Micrococcales</taxon>
        <taxon>Microbacteriaceae</taxon>
        <taxon>Microcella</taxon>
    </lineage>
</organism>
<comment type="caution">
    <text evidence="2">The sequence shown here is derived from an EMBL/GenBank/DDBJ whole genome shotgun (WGS) entry which is preliminary data.</text>
</comment>
<accession>A0A839EA98</accession>
<proteinExistence type="predicted"/>
<dbReference type="EMBL" id="JACGWX010000004">
    <property type="protein sequence ID" value="MBA8848166.1"/>
    <property type="molecule type" value="Genomic_DNA"/>
</dbReference>